<dbReference type="RefSeq" id="WP_168740571.1">
    <property type="nucleotide sequence ID" value="NZ_JABAHZ010000004.1"/>
</dbReference>
<dbReference type="EMBL" id="JABAHZ010000004">
    <property type="protein sequence ID" value="NLR80941.1"/>
    <property type="molecule type" value="Genomic_DNA"/>
</dbReference>
<gene>
    <name evidence="2" type="ORF">HGH91_20085</name>
</gene>
<organism evidence="2 3">
    <name type="scientific">Chitinophaga eiseniae</name>
    <dbReference type="NCBI Taxonomy" id="634771"/>
    <lineage>
        <taxon>Bacteria</taxon>
        <taxon>Pseudomonadati</taxon>
        <taxon>Bacteroidota</taxon>
        <taxon>Chitinophagia</taxon>
        <taxon>Chitinophagales</taxon>
        <taxon>Chitinophagaceae</taxon>
        <taxon>Chitinophaga</taxon>
    </lineage>
</organism>
<sequence>MRRLFIWMVMMGIAVNAGAQHITIVTGGKPENSPVARVFGKDKFTLVSGYLHITPEEAIAFEAAWSDYERDKRSWLSECYALLTMYHDVNALPDNARADMLNRQLISNDLAYVRLQMKHSPAMNELLGATRASLFFQLDSHIEQAGRVYIQQQLPFTRQPEPLPGMPPYFLK</sequence>
<feature type="signal peptide" evidence="1">
    <location>
        <begin position="1"/>
        <end position="19"/>
    </location>
</feature>
<evidence type="ECO:0000313" key="2">
    <source>
        <dbReference type="EMBL" id="NLR80941.1"/>
    </source>
</evidence>
<reference evidence="2 3" key="1">
    <citation type="submission" date="2020-04" db="EMBL/GenBank/DDBJ databases">
        <authorList>
            <person name="Yin C."/>
        </authorList>
    </citation>
    <scope>NUCLEOTIDE SEQUENCE [LARGE SCALE GENOMIC DNA]</scope>
    <source>
        <strain evidence="2 3">Ak56</strain>
    </source>
</reference>
<feature type="chain" id="PRO_5032613382" evidence="1">
    <location>
        <begin position="20"/>
        <end position="172"/>
    </location>
</feature>
<evidence type="ECO:0000313" key="3">
    <source>
        <dbReference type="Proteomes" id="UP000552864"/>
    </source>
</evidence>
<protein>
    <submittedName>
        <fullName evidence="2">Uncharacterized protein</fullName>
    </submittedName>
</protein>
<dbReference type="Proteomes" id="UP000552864">
    <property type="component" value="Unassembled WGS sequence"/>
</dbReference>
<dbReference type="AlphaFoldDB" id="A0A847SGJ9"/>
<proteinExistence type="predicted"/>
<keyword evidence="3" id="KW-1185">Reference proteome</keyword>
<comment type="caution">
    <text evidence="2">The sequence shown here is derived from an EMBL/GenBank/DDBJ whole genome shotgun (WGS) entry which is preliminary data.</text>
</comment>
<keyword evidence="1" id="KW-0732">Signal</keyword>
<evidence type="ECO:0000256" key="1">
    <source>
        <dbReference type="SAM" id="SignalP"/>
    </source>
</evidence>
<name>A0A847SGJ9_9BACT</name>
<accession>A0A847SGJ9</accession>